<keyword evidence="3" id="KW-1185">Reference proteome</keyword>
<evidence type="ECO:0000313" key="2">
    <source>
        <dbReference type="EMBL" id="KAJ7671010.1"/>
    </source>
</evidence>
<dbReference type="Gene3D" id="3.80.10.10">
    <property type="entry name" value="Ribonuclease Inhibitor"/>
    <property type="match status" value="1"/>
</dbReference>
<dbReference type="AlphaFoldDB" id="A0AAD7CZJ0"/>
<dbReference type="EMBL" id="JARKIE010000177">
    <property type="protein sequence ID" value="KAJ7671010.1"/>
    <property type="molecule type" value="Genomic_DNA"/>
</dbReference>
<comment type="caution">
    <text evidence="2">The sequence shown here is derived from an EMBL/GenBank/DDBJ whole genome shotgun (WGS) entry which is preliminary data.</text>
</comment>
<dbReference type="Proteomes" id="UP001221757">
    <property type="component" value="Unassembled WGS sequence"/>
</dbReference>
<dbReference type="SUPFAM" id="SSF52047">
    <property type="entry name" value="RNI-like"/>
    <property type="match status" value="1"/>
</dbReference>
<sequence>MRIVCLGDRESLSFPGSIARCGLRVLRVKFPTLSESTLVLSMDSNLQETLNHLQVEIDALESDKTALLLRLESLDSSLFHLRAKYGTIKNRTALIGILPNEILAKIFELGRESNTPTGRQHFEVLVSHVITAWREVAITTPSLWNILEIAPSKSSRMLATYVARAKACSLIVRFDFMQEVWVPDQSVWDVILSTVDWWCSLEIFAGRNDAALYATLAHLEPVRASLLEEIAVSRGSSMHTIEISAPVPLHGFRNSPRSFQGGAPRLAKLHLEGSYLASNWPPLTHLSTLFLHELRRSTRPSWTRFRDLLTSSLQLSRLSIHGDVVSGKPPSNFEINLPQLRSLRIRGTTPLGNRVSDLLLTISAPSLDSLTLYDMISSDLQPFLSGFQLLTSLASLTLYWPNFTPNTYIQLFETMPSIQRLTLMDRRPGDFLSLLGNPFRGPSDFLCAQLKDFGLYPPTAPSGSIEDMVNNRATHAPLRLLRLGSGLSLPGVRVLLFNLSPPQWPMWSEQL</sequence>
<evidence type="ECO:0000256" key="1">
    <source>
        <dbReference type="SAM" id="Coils"/>
    </source>
</evidence>
<reference evidence="2" key="1">
    <citation type="submission" date="2023-03" db="EMBL/GenBank/DDBJ databases">
        <title>Massive genome expansion in bonnet fungi (Mycena s.s.) driven by repeated elements and novel gene families across ecological guilds.</title>
        <authorList>
            <consortium name="Lawrence Berkeley National Laboratory"/>
            <person name="Harder C.B."/>
            <person name="Miyauchi S."/>
            <person name="Viragh M."/>
            <person name="Kuo A."/>
            <person name="Thoen E."/>
            <person name="Andreopoulos B."/>
            <person name="Lu D."/>
            <person name="Skrede I."/>
            <person name="Drula E."/>
            <person name="Henrissat B."/>
            <person name="Morin E."/>
            <person name="Kohler A."/>
            <person name="Barry K."/>
            <person name="LaButti K."/>
            <person name="Morin E."/>
            <person name="Salamov A."/>
            <person name="Lipzen A."/>
            <person name="Mereny Z."/>
            <person name="Hegedus B."/>
            <person name="Baldrian P."/>
            <person name="Stursova M."/>
            <person name="Weitz H."/>
            <person name="Taylor A."/>
            <person name="Grigoriev I.V."/>
            <person name="Nagy L.G."/>
            <person name="Martin F."/>
            <person name="Kauserud H."/>
        </authorList>
    </citation>
    <scope>NUCLEOTIDE SEQUENCE</scope>
    <source>
        <strain evidence="2">CBHHK067</strain>
    </source>
</reference>
<feature type="coiled-coil region" evidence="1">
    <location>
        <begin position="43"/>
        <end position="70"/>
    </location>
</feature>
<accession>A0AAD7CZJ0</accession>
<gene>
    <name evidence="2" type="ORF">B0H17DRAFT_1085525</name>
</gene>
<dbReference type="InterPro" id="IPR032675">
    <property type="entry name" value="LRR_dom_sf"/>
</dbReference>
<protein>
    <recommendedName>
        <fullName evidence="4">F-box domain-containing protein</fullName>
    </recommendedName>
</protein>
<evidence type="ECO:0000313" key="3">
    <source>
        <dbReference type="Proteomes" id="UP001221757"/>
    </source>
</evidence>
<proteinExistence type="predicted"/>
<evidence type="ECO:0008006" key="4">
    <source>
        <dbReference type="Google" id="ProtNLM"/>
    </source>
</evidence>
<organism evidence="2 3">
    <name type="scientific">Mycena rosella</name>
    <name type="common">Pink bonnet</name>
    <name type="synonym">Agaricus rosellus</name>
    <dbReference type="NCBI Taxonomy" id="1033263"/>
    <lineage>
        <taxon>Eukaryota</taxon>
        <taxon>Fungi</taxon>
        <taxon>Dikarya</taxon>
        <taxon>Basidiomycota</taxon>
        <taxon>Agaricomycotina</taxon>
        <taxon>Agaricomycetes</taxon>
        <taxon>Agaricomycetidae</taxon>
        <taxon>Agaricales</taxon>
        <taxon>Marasmiineae</taxon>
        <taxon>Mycenaceae</taxon>
        <taxon>Mycena</taxon>
    </lineage>
</organism>
<name>A0AAD7CZJ0_MYCRO</name>
<keyword evidence="1" id="KW-0175">Coiled coil</keyword>